<name>A0A8J5TE19_ZIZPA</name>
<dbReference type="GO" id="GO:0008252">
    <property type="term" value="F:nucleotidase activity"/>
    <property type="evidence" value="ECO:0007669"/>
    <property type="project" value="InterPro"/>
</dbReference>
<dbReference type="GO" id="GO:0005829">
    <property type="term" value="C:cytosol"/>
    <property type="evidence" value="ECO:0007669"/>
    <property type="project" value="TreeGrafter"/>
</dbReference>
<dbReference type="EMBL" id="JAAALK010000282">
    <property type="protein sequence ID" value="KAG8081235.1"/>
    <property type="molecule type" value="Genomic_DNA"/>
</dbReference>
<accession>A0A8J5TE19</accession>
<evidence type="ECO:0000313" key="3">
    <source>
        <dbReference type="Proteomes" id="UP000729402"/>
    </source>
</evidence>
<dbReference type="InterPro" id="IPR030048">
    <property type="entry name" value="SurE"/>
</dbReference>
<dbReference type="PANTHER" id="PTHR30457:SF0">
    <property type="entry name" value="PHOSPHATASE, PUTATIVE (AFU_ORTHOLOGUE AFUA_4G01070)-RELATED"/>
    <property type="match status" value="1"/>
</dbReference>
<organism evidence="2 3">
    <name type="scientific">Zizania palustris</name>
    <name type="common">Northern wild rice</name>
    <dbReference type="NCBI Taxonomy" id="103762"/>
    <lineage>
        <taxon>Eukaryota</taxon>
        <taxon>Viridiplantae</taxon>
        <taxon>Streptophyta</taxon>
        <taxon>Embryophyta</taxon>
        <taxon>Tracheophyta</taxon>
        <taxon>Spermatophyta</taxon>
        <taxon>Magnoliopsida</taxon>
        <taxon>Liliopsida</taxon>
        <taxon>Poales</taxon>
        <taxon>Poaceae</taxon>
        <taxon>BOP clade</taxon>
        <taxon>Oryzoideae</taxon>
        <taxon>Oryzeae</taxon>
        <taxon>Zizaniinae</taxon>
        <taxon>Zizania</taxon>
    </lineage>
</organism>
<dbReference type="PANTHER" id="PTHR30457">
    <property type="entry name" value="5'-NUCLEOTIDASE SURE"/>
    <property type="match status" value="1"/>
</dbReference>
<feature type="domain" description="Survival protein SurE-like phosphatase/nucleotidase" evidence="1">
    <location>
        <begin position="14"/>
        <end position="50"/>
    </location>
</feature>
<reference evidence="2" key="1">
    <citation type="journal article" date="2021" name="bioRxiv">
        <title>Whole Genome Assembly and Annotation of Northern Wild Rice, Zizania palustris L., Supports a Whole Genome Duplication in the Zizania Genus.</title>
        <authorList>
            <person name="Haas M."/>
            <person name="Kono T."/>
            <person name="Macchietto M."/>
            <person name="Millas R."/>
            <person name="McGilp L."/>
            <person name="Shao M."/>
            <person name="Duquette J."/>
            <person name="Hirsch C.N."/>
            <person name="Kimball J."/>
        </authorList>
    </citation>
    <scope>NUCLEOTIDE SEQUENCE</scope>
    <source>
        <tissue evidence="2">Fresh leaf tissue</tissue>
    </source>
</reference>
<proteinExistence type="predicted"/>
<evidence type="ECO:0000313" key="2">
    <source>
        <dbReference type="EMBL" id="KAG8081235.1"/>
    </source>
</evidence>
<protein>
    <recommendedName>
        <fullName evidence="1">Survival protein SurE-like phosphatase/nucleotidase domain-containing protein</fullName>
    </recommendedName>
</protein>
<evidence type="ECO:0000259" key="1">
    <source>
        <dbReference type="Pfam" id="PF01975"/>
    </source>
</evidence>
<sequence length="90" mass="9658">MDSAPATAAVAPVVMVTNDDGIDAPGLRFLVDQLVAAGRFRVLVCAPDKELPKPNALSSQCIAGFHSLFKFENRVGFEPSPESLNQYQPL</sequence>
<keyword evidence="3" id="KW-1185">Reference proteome</keyword>
<reference evidence="2" key="2">
    <citation type="submission" date="2021-02" db="EMBL/GenBank/DDBJ databases">
        <authorList>
            <person name="Kimball J.A."/>
            <person name="Haas M.W."/>
            <person name="Macchietto M."/>
            <person name="Kono T."/>
            <person name="Duquette J."/>
            <person name="Shao M."/>
        </authorList>
    </citation>
    <scope>NUCLEOTIDE SEQUENCE</scope>
    <source>
        <tissue evidence="2">Fresh leaf tissue</tissue>
    </source>
</reference>
<dbReference type="OrthoDB" id="202825at2759"/>
<comment type="caution">
    <text evidence="2">The sequence shown here is derived from an EMBL/GenBank/DDBJ whole genome shotgun (WGS) entry which is preliminary data.</text>
</comment>
<dbReference type="Proteomes" id="UP000729402">
    <property type="component" value="Unassembled WGS sequence"/>
</dbReference>
<dbReference type="AlphaFoldDB" id="A0A8J5TE19"/>
<gene>
    <name evidence="2" type="ORF">GUJ93_ZPchr0007g3079</name>
</gene>
<dbReference type="Pfam" id="PF01975">
    <property type="entry name" value="SurE"/>
    <property type="match status" value="1"/>
</dbReference>
<dbReference type="InterPro" id="IPR002828">
    <property type="entry name" value="SurE-like_Pase/nucleotidase"/>
</dbReference>